<dbReference type="EMBL" id="CAIX01000202">
    <property type="protein sequence ID" value="CCI48047.1"/>
    <property type="molecule type" value="Genomic_DNA"/>
</dbReference>
<protein>
    <submittedName>
        <fullName evidence="2">Uncharacterized protein</fullName>
    </submittedName>
</protein>
<gene>
    <name evidence="2" type="ORF">BN9_090960</name>
</gene>
<accession>A0A024GNW9</accession>
<name>A0A024GNW9_9STRA</name>
<keyword evidence="1" id="KW-0732">Signal</keyword>
<evidence type="ECO:0000313" key="3">
    <source>
        <dbReference type="Proteomes" id="UP000053237"/>
    </source>
</evidence>
<dbReference type="InParanoid" id="A0A024GNW9"/>
<keyword evidence="3" id="KW-1185">Reference proteome</keyword>
<sequence>MVKRKTRSLINLVLFVITRAFFVECSFGKVHCVFSRSTATLKQCHTCLLDKAGATRLILNEKTVTRTVFSQEMSVTYLTQGPSYFYSNLEIYCSGSHKCGAITIESIESQGKADEETEEGSEPSQDRSYQCLIRSHTLSCVKTLKEMSGSEIMGDFLLSENVNGESFHLYLLFTSKTLEEITGSYRLGYACRGVTIALTSKTCGSIVKTISGSKQHQFLRNLSPFYRAEREYRQRHETRPNGRNTNTWDNLAQHSDTDLAMKPFCFRTTKVADSKNSCVVCVSTFTKRIILAMGRAVEGPTEVESEKPFLNYIFSDSKPEFNFGKKCDSACGNVAYAENENECSSNLHQRFFPLAQYVPDATRLKNQLSKASSSNQQPGLCFWVFFIMPGYCLECLRQIPLFEDSLTKLSRTTALLRTGDVGVLKCVRPHSSCQYIRDVPLSICTYAEGLKTPQATPSSVKHTFLFDLNIPLSSNLYMDSTSTSKQHDARSVTSDLTVMTSFQSFATITTVIHFDKEENNMKLKLFRCLECLVVYEEVLLISVEHAYIWLTKKENGLKQLDDCTKECSNPVKPDSRPSYLFKDFQLLQPLSMDDLLSTFCGIILPNEEGGGPTTFESVRGKRRSRDVTYQDYSHCVHYLENLSSITAATQ</sequence>
<proteinExistence type="predicted"/>
<organism evidence="2 3">
    <name type="scientific">Albugo candida</name>
    <dbReference type="NCBI Taxonomy" id="65357"/>
    <lineage>
        <taxon>Eukaryota</taxon>
        <taxon>Sar</taxon>
        <taxon>Stramenopiles</taxon>
        <taxon>Oomycota</taxon>
        <taxon>Peronosporomycetes</taxon>
        <taxon>Albuginales</taxon>
        <taxon>Albuginaceae</taxon>
        <taxon>Albugo</taxon>
    </lineage>
</organism>
<dbReference type="Proteomes" id="UP000053237">
    <property type="component" value="Unassembled WGS sequence"/>
</dbReference>
<dbReference type="AlphaFoldDB" id="A0A024GNW9"/>
<evidence type="ECO:0000313" key="2">
    <source>
        <dbReference type="EMBL" id="CCI48047.1"/>
    </source>
</evidence>
<feature type="signal peptide" evidence="1">
    <location>
        <begin position="1"/>
        <end position="20"/>
    </location>
</feature>
<feature type="chain" id="PRO_5001532587" evidence="1">
    <location>
        <begin position="21"/>
        <end position="650"/>
    </location>
</feature>
<evidence type="ECO:0000256" key="1">
    <source>
        <dbReference type="SAM" id="SignalP"/>
    </source>
</evidence>
<comment type="caution">
    <text evidence="2">The sequence shown here is derived from an EMBL/GenBank/DDBJ whole genome shotgun (WGS) entry which is preliminary data.</text>
</comment>
<reference evidence="2 3" key="1">
    <citation type="submission" date="2012-05" db="EMBL/GenBank/DDBJ databases">
        <title>Recombination and specialization in a pathogen metapopulation.</title>
        <authorList>
            <person name="Gardiner A."/>
            <person name="Kemen E."/>
            <person name="Schultz-Larsen T."/>
            <person name="MacLean D."/>
            <person name="Van Oosterhout C."/>
            <person name="Jones J.D.G."/>
        </authorList>
    </citation>
    <scope>NUCLEOTIDE SEQUENCE [LARGE SCALE GENOMIC DNA]</scope>
    <source>
        <strain evidence="2 3">Ac Nc2</strain>
    </source>
</reference>